<keyword evidence="2 3" id="KW-0040">ANK repeat</keyword>
<name>A0AAD7AK64_9AGAR</name>
<sequence>MYGEENMMAKGLARRKTTPLNYAYLGDALQASARAGKLEIPRYLITEGADINFLGDDSYGFTPLSYAAGAGNIGLVTERACIFCPEASKDVEMSLFLGRGVDPNLEDDFGETPLHRACSMRTPTSALVELLLQFGAATVEQPNINGHTPVHFVMDGNNWEVVKIREPLVQNPALRVGVNAWSRGNRTFLSSCFITADL</sequence>
<dbReference type="SUPFAM" id="SSF48403">
    <property type="entry name" value="Ankyrin repeat"/>
    <property type="match status" value="1"/>
</dbReference>
<dbReference type="PANTHER" id="PTHR24180:SF45">
    <property type="entry name" value="POLY [ADP-RIBOSE] POLYMERASE TANKYRASE"/>
    <property type="match status" value="1"/>
</dbReference>
<dbReference type="PANTHER" id="PTHR24180">
    <property type="entry name" value="CYCLIN-DEPENDENT KINASE INHIBITOR 2C-RELATED"/>
    <property type="match status" value="1"/>
</dbReference>
<protein>
    <submittedName>
        <fullName evidence="4">Ankyrin repeat-containing domain protein</fullName>
    </submittedName>
</protein>
<dbReference type="PROSITE" id="PS50088">
    <property type="entry name" value="ANK_REPEAT"/>
    <property type="match status" value="1"/>
</dbReference>
<keyword evidence="5" id="KW-1185">Reference proteome</keyword>
<proteinExistence type="predicted"/>
<dbReference type="AlphaFoldDB" id="A0AAD7AK64"/>
<dbReference type="InterPro" id="IPR036770">
    <property type="entry name" value="Ankyrin_rpt-contain_sf"/>
</dbReference>
<dbReference type="InterPro" id="IPR002110">
    <property type="entry name" value="Ankyrin_rpt"/>
</dbReference>
<accession>A0AAD7AK64</accession>
<dbReference type="PROSITE" id="PS50297">
    <property type="entry name" value="ANK_REP_REGION"/>
    <property type="match status" value="1"/>
</dbReference>
<dbReference type="Gene3D" id="1.25.40.20">
    <property type="entry name" value="Ankyrin repeat-containing domain"/>
    <property type="match status" value="2"/>
</dbReference>
<gene>
    <name evidence="4" type="ORF">DFH08DRAFT_800616</name>
</gene>
<dbReference type="Pfam" id="PF12796">
    <property type="entry name" value="Ank_2"/>
    <property type="match status" value="1"/>
</dbReference>
<reference evidence="4" key="1">
    <citation type="submission" date="2023-03" db="EMBL/GenBank/DDBJ databases">
        <title>Massive genome expansion in bonnet fungi (Mycena s.s.) driven by repeated elements and novel gene families across ecological guilds.</title>
        <authorList>
            <consortium name="Lawrence Berkeley National Laboratory"/>
            <person name="Harder C.B."/>
            <person name="Miyauchi S."/>
            <person name="Viragh M."/>
            <person name="Kuo A."/>
            <person name="Thoen E."/>
            <person name="Andreopoulos B."/>
            <person name="Lu D."/>
            <person name="Skrede I."/>
            <person name="Drula E."/>
            <person name="Henrissat B."/>
            <person name="Morin E."/>
            <person name="Kohler A."/>
            <person name="Barry K."/>
            <person name="LaButti K."/>
            <person name="Morin E."/>
            <person name="Salamov A."/>
            <person name="Lipzen A."/>
            <person name="Mereny Z."/>
            <person name="Hegedus B."/>
            <person name="Baldrian P."/>
            <person name="Stursova M."/>
            <person name="Weitz H."/>
            <person name="Taylor A."/>
            <person name="Grigoriev I.V."/>
            <person name="Nagy L.G."/>
            <person name="Martin F."/>
            <person name="Kauserud H."/>
        </authorList>
    </citation>
    <scope>NUCLEOTIDE SEQUENCE</scope>
    <source>
        <strain evidence="4">CBHHK002</strain>
    </source>
</reference>
<dbReference type="SMART" id="SM00248">
    <property type="entry name" value="ANK"/>
    <property type="match status" value="3"/>
</dbReference>
<evidence type="ECO:0000256" key="1">
    <source>
        <dbReference type="ARBA" id="ARBA00022737"/>
    </source>
</evidence>
<keyword evidence="1" id="KW-0677">Repeat</keyword>
<organism evidence="4 5">
    <name type="scientific">Mycena albidolilacea</name>
    <dbReference type="NCBI Taxonomy" id="1033008"/>
    <lineage>
        <taxon>Eukaryota</taxon>
        <taxon>Fungi</taxon>
        <taxon>Dikarya</taxon>
        <taxon>Basidiomycota</taxon>
        <taxon>Agaricomycotina</taxon>
        <taxon>Agaricomycetes</taxon>
        <taxon>Agaricomycetidae</taxon>
        <taxon>Agaricales</taxon>
        <taxon>Marasmiineae</taxon>
        <taxon>Mycenaceae</taxon>
        <taxon>Mycena</taxon>
    </lineage>
</organism>
<feature type="repeat" description="ANK" evidence="3">
    <location>
        <begin position="109"/>
        <end position="136"/>
    </location>
</feature>
<dbReference type="Proteomes" id="UP001218218">
    <property type="component" value="Unassembled WGS sequence"/>
</dbReference>
<evidence type="ECO:0000313" key="4">
    <source>
        <dbReference type="EMBL" id="KAJ7361257.1"/>
    </source>
</evidence>
<evidence type="ECO:0000313" key="5">
    <source>
        <dbReference type="Proteomes" id="UP001218218"/>
    </source>
</evidence>
<dbReference type="InterPro" id="IPR051637">
    <property type="entry name" value="Ank_repeat_dom-contain_49"/>
</dbReference>
<dbReference type="EMBL" id="JARIHO010000005">
    <property type="protein sequence ID" value="KAJ7361257.1"/>
    <property type="molecule type" value="Genomic_DNA"/>
</dbReference>
<comment type="caution">
    <text evidence="4">The sequence shown here is derived from an EMBL/GenBank/DDBJ whole genome shotgun (WGS) entry which is preliminary data.</text>
</comment>
<evidence type="ECO:0000256" key="3">
    <source>
        <dbReference type="PROSITE-ProRule" id="PRU00023"/>
    </source>
</evidence>
<evidence type="ECO:0000256" key="2">
    <source>
        <dbReference type="ARBA" id="ARBA00023043"/>
    </source>
</evidence>